<sequence>MEIKIVFLLKFM</sequence>
<protein>
    <submittedName>
        <fullName evidence="1">Uncharacterized protein</fullName>
    </submittedName>
</protein>
<name>A0A0E9PRU1_ANGAN</name>
<accession>A0A0E9PRU1</accession>
<dbReference type="EMBL" id="GBXM01101251">
    <property type="protein sequence ID" value="JAH07326.1"/>
    <property type="molecule type" value="Transcribed_RNA"/>
</dbReference>
<reference evidence="1" key="2">
    <citation type="journal article" date="2015" name="Fish Shellfish Immunol.">
        <title>Early steps in the European eel (Anguilla anguilla)-Vibrio vulnificus interaction in the gills: Role of the RtxA13 toxin.</title>
        <authorList>
            <person name="Callol A."/>
            <person name="Pajuelo D."/>
            <person name="Ebbesson L."/>
            <person name="Teles M."/>
            <person name="MacKenzie S."/>
            <person name="Amaro C."/>
        </authorList>
    </citation>
    <scope>NUCLEOTIDE SEQUENCE</scope>
</reference>
<proteinExistence type="predicted"/>
<evidence type="ECO:0000313" key="1">
    <source>
        <dbReference type="EMBL" id="JAH07326.1"/>
    </source>
</evidence>
<reference evidence="1" key="1">
    <citation type="submission" date="2014-11" db="EMBL/GenBank/DDBJ databases">
        <authorList>
            <person name="Amaro Gonzalez C."/>
        </authorList>
    </citation>
    <scope>NUCLEOTIDE SEQUENCE</scope>
</reference>
<organism evidence="1">
    <name type="scientific">Anguilla anguilla</name>
    <name type="common">European freshwater eel</name>
    <name type="synonym">Muraena anguilla</name>
    <dbReference type="NCBI Taxonomy" id="7936"/>
    <lineage>
        <taxon>Eukaryota</taxon>
        <taxon>Metazoa</taxon>
        <taxon>Chordata</taxon>
        <taxon>Craniata</taxon>
        <taxon>Vertebrata</taxon>
        <taxon>Euteleostomi</taxon>
        <taxon>Actinopterygii</taxon>
        <taxon>Neopterygii</taxon>
        <taxon>Teleostei</taxon>
        <taxon>Anguilliformes</taxon>
        <taxon>Anguillidae</taxon>
        <taxon>Anguilla</taxon>
    </lineage>
</organism>